<feature type="coiled-coil region" evidence="1">
    <location>
        <begin position="180"/>
        <end position="235"/>
    </location>
</feature>
<dbReference type="STRING" id="4537.A0A0E0JEW5"/>
<protein>
    <recommendedName>
        <fullName evidence="5">MAR-binding filament-like protein 1-1</fullName>
    </recommendedName>
</protein>
<dbReference type="AlphaFoldDB" id="A0A0E0JEW5"/>
<dbReference type="PANTHER" id="PTHR23159">
    <property type="entry name" value="CENTROSOMAL PROTEIN 2"/>
    <property type="match status" value="1"/>
</dbReference>
<feature type="region of interest" description="Disordered" evidence="2">
    <location>
        <begin position="658"/>
        <end position="707"/>
    </location>
</feature>
<dbReference type="eggNOG" id="ENOG502QZ3X">
    <property type="taxonomic scope" value="Eukaryota"/>
</dbReference>
<keyword evidence="1" id="KW-0175">Coiled coil</keyword>
<organism evidence="3">
    <name type="scientific">Oryza punctata</name>
    <name type="common">Red rice</name>
    <dbReference type="NCBI Taxonomy" id="4537"/>
    <lineage>
        <taxon>Eukaryota</taxon>
        <taxon>Viridiplantae</taxon>
        <taxon>Streptophyta</taxon>
        <taxon>Embryophyta</taxon>
        <taxon>Tracheophyta</taxon>
        <taxon>Spermatophyta</taxon>
        <taxon>Magnoliopsida</taxon>
        <taxon>Liliopsida</taxon>
        <taxon>Poales</taxon>
        <taxon>Poaceae</taxon>
        <taxon>BOP clade</taxon>
        <taxon>Oryzoideae</taxon>
        <taxon>Oryzeae</taxon>
        <taxon>Oryzinae</taxon>
        <taxon>Oryza</taxon>
    </lineage>
</organism>
<dbReference type="EnsemblPlants" id="OPUNC01G05050.1">
    <property type="protein sequence ID" value="OPUNC01G05050.1"/>
    <property type="gene ID" value="OPUNC01G05050"/>
</dbReference>
<sequence>MSLPQGFIRRKQVDFPRIDHQAQTCYKTFKIGRNTVICRPNEAIVDETKDIQKPDEPQPGETQAESPLPEALQPEPSLPVTQEQTPGNPLSGLLNAIAVIASGVLAGLYGTSQQEKKALESVVSSMESKLAENEAAISLMRENYEKRLLDQQTAQKKQAMKFQEQEASLLDQLSSTKKTVTSLSEEFRREKTLAEELREEIRRLESSLAQAGDDKDVLEAKLKEKLGDVNILQEKVSLLSQEIDNKGIRIRELSSLLSSKEADYRNLCSFSDQTKESLELAEAKIQQLEEEVHRTRNDLASRISSIDLLNEELQALNSAKNEAEEKLSELTKDYTDLKASSEARESRDSELLLEKDNMVKQLDGKLSDALSDSSKDREIIAALNKELDATKAMLENEVAAVKSLRESLQSTEEALTDSRSEVSKLSVELDEANRMNQDLVLQISKLQDEFNEMQEGLTNKLGEVESVSKALSDELVSVKEMVQKGQEELEATSNELASIVEARDNLKKELLDVFKKLESTSQELVDERKTVTTLNRELEALVKQLQMDSEARKALEADLDEATKSLDEMNRSALSLSKELEETNSRKDTLEAEKEMLSKALAEQQKITTEAHENTEDAQNLISRLQTEKESFEMRARHLEEELALAKGEILRLRRQISTSRSQKAKTLPNTKASPEVSQAPNEQPVNDNQNTSKVAAGSQYTAKRTTRRRKGDIIDRFIMLKLRRRSTIADREKQWASDNSDSNASRRPCSSKWHYSAAVNYCGSCAAGPVPALKLNYCCYSVQPRYHHPAPLLVST</sequence>
<dbReference type="Gramene" id="OPUNC01G05050.1">
    <property type="protein sequence ID" value="OPUNC01G05050.1"/>
    <property type="gene ID" value="OPUNC01G05050"/>
</dbReference>
<evidence type="ECO:0000313" key="3">
    <source>
        <dbReference type="EnsemblPlants" id="OPUNC01G05050.1"/>
    </source>
</evidence>
<keyword evidence="4" id="KW-1185">Reference proteome</keyword>
<feature type="compositionally biased region" description="Polar residues" evidence="2">
    <location>
        <begin position="668"/>
        <end position="704"/>
    </location>
</feature>
<dbReference type="OMA" id="NVKTHFI"/>
<dbReference type="PANTHER" id="PTHR23159:SF31">
    <property type="entry name" value="CENTROSOME-ASSOCIATED PROTEIN CEP250 ISOFORM X1"/>
    <property type="match status" value="1"/>
</dbReference>
<proteinExistence type="predicted"/>
<dbReference type="Proteomes" id="UP000026962">
    <property type="component" value="Chromosome 1"/>
</dbReference>
<accession>A0A0E0JEW5</accession>
<evidence type="ECO:0000313" key="4">
    <source>
        <dbReference type="Proteomes" id="UP000026962"/>
    </source>
</evidence>
<evidence type="ECO:0000256" key="2">
    <source>
        <dbReference type="SAM" id="MobiDB-lite"/>
    </source>
</evidence>
<name>A0A0E0JEW5_ORYPU</name>
<reference evidence="3" key="2">
    <citation type="submission" date="2018-05" db="EMBL/GenBank/DDBJ databases">
        <title>OpunRS2 (Oryza punctata Reference Sequence Version 2).</title>
        <authorList>
            <person name="Zhang J."/>
            <person name="Kudrna D."/>
            <person name="Lee S."/>
            <person name="Talag J."/>
            <person name="Welchert J."/>
            <person name="Wing R.A."/>
        </authorList>
    </citation>
    <scope>NUCLEOTIDE SEQUENCE [LARGE SCALE GENOMIC DNA]</scope>
</reference>
<reference evidence="3" key="1">
    <citation type="submission" date="2015-04" db="UniProtKB">
        <authorList>
            <consortium name="EnsemblPlants"/>
        </authorList>
    </citation>
    <scope>IDENTIFICATION</scope>
</reference>
<feature type="region of interest" description="Disordered" evidence="2">
    <location>
        <begin position="46"/>
        <end position="87"/>
    </location>
</feature>
<feature type="coiled-coil region" evidence="1">
    <location>
        <begin position="271"/>
        <end position="340"/>
    </location>
</feature>
<evidence type="ECO:0000256" key="1">
    <source>
        <dbReference type="SAM" id="Coils"/>
    </source>
</evidence>
<evidence type="ECO:0008006" key="5">
    <source>
        <dbReference type="Google" id="ProtNLM"/>
    </source>
</evidence>
<feature type="coiled-coil region" evidence="1">
    <location>
        <begin position="380"/>
        <end position="656"/>
    </location>
</feature>
<dbReference type="Gene3D" id="1.10.287.1490">
    <property type="match status" value="1"/>
</dbReference>
<dbReference type="HOGENOM" id="CLU_022159_0_0_1"/>
<feature type="compositionally biased region" description="Basic and acidic residues" evidence="2">
    <location>
        <begin position="46"/>
        <end position="56"/>
    </location>
</feature>